<gene>
    <name evidence="1" type="primary">SH3D19</name>
</gene>
<dbReference type="AlphaFoldDB" id="A0A1A8UYE5"/>
<accession>A0A1A8UYE5</accession>
<reference evidence="1" key="1">
    <citation type="submission" date="2016-05" db="EMBL/GenBank/DDBJ databases">
        <authorList>
            <person name="Lavstsen T."/>
            <person name="Jespersen J.S."/>
        </authorList>
    </citation>
    <scope>NUCLEOTIDE SEQUENCE</scope>
    <source>
        <tissue evidence="1">Brain</tissue>
    </source>
</reference>
<proteinExistence type="predicted"/>
<reference evidence="1" key="2">
    <citation type="submission" date="2016-06" db="EMBL/GenBank/DDBJ databases">
        <title>The genome of a short-lived fish provides insights into sex chromosome evolution and the genetic control of aging.</title>
        <authorList>
            <person name="Reichwald K."/>
            <person name="Felder M."/>
            <person name="Petzold A."/>
            <person name="Koch P."/>
            <person name="Groth M."/>
            <person name="Platzer M."/>
        </authorList>
    </citation>
    <scope>NUCLEOTIDE SEQUENCE</scope>
    <source>
        <tissue evidence="1">Brain</tissue>
    </source>
</reference>
<feature type="non-terminal residue" evidence="1">
    <location>
        <position position="85"/>
    </location>
</feature>
<feature type="non-terminal residue" evidence="1">
    <location>
        <position position="1"/>
    </location>
</feature>
<dbReference type="EMBL" id="HAEJ01012149">
    <property type="protein sequence ID" value="SBS52606.1"/>
    <property type="molecule type" value="Transcribed_RNA"/>
</dbReference>
<evidence type="ECO:0000313" key="1">
    <source>
        <dbReference type="EMBL" id="SBS52606.1"/>
    </source>
</evidence>
<organism evidence="1">
    <name type="scientific">Nothobranchius furzeri</name>
    <name type="common">Turquoise killifish</name>
    <dbReference type="NCBI Taxonomy" id="105023"/>
    <lineage>
        <taxon>Eukaryota</taxon>
        <taxon>Metazoa</taxon>
        <taxon>Chordata</taxon>
        <taxon>Craniata</taxon>
        <taxon>Vertebrata</taxon>
        <taxon>Euteleostomi</taxon>
        <taxon>Actinopterygii</taxon>
        <taxon>Neopterygii</taxon>
        <taxon>Teleostei</taxon>
        <taxon>Neoteleostei</taxon>
        <taxon>Acanthomorphata</taxon>
        <taxon>Ovalentaria</taxon>
        <taxon>Atherinomorphae</taxon>
        <taxon>Cyprinodontiformes</taxon>
        <taxon>Nothobranchiidae</taxon>
        <taxon>Nothobranchius</taxon>
    </lineage>
</organism>
<name>A0A1A8UYE5_NOTFU</name>
<protein>
    <submittedName>
        <fullName evidence="1">SH3 domain containing 19</fullName>
    </submittedName>
</protein>
<sequence>LVKLAENLDNFPFDSKEDSTNKCLQDLLEVLSKIDDLVEDIFIVDQSDKLQDEDADGKMSNNQQNFRARIQAFESQADAKEGNAS</sequence>